<dbReference type="EMBL" id="DUFJ01000040">
    <property type="protein sequence ID" value="HIH32912.1"/>
    <property type="molecule type" value="Genomic_DNA"/>
</dbReference>
<proteinExistence type="predicted"/>
<evidence type="ECO:0000256" key="1">
    <source>
        <dbReference type="ARBA" id="ARBA00001966"/>
    </source>
</evidence>
<dbReference type="SFLD" id="SFLDG01067">
    <property type="entry name" value="SPASM/twitch_domain_containing"/>
    <property type="match status" value="1"/>
</dbReference>
<dbReference type="GO" id="GO:0003824">
    <property type="term" value="F:catalytic activity"/>
    <property type="evidence" value="ECO:0007669"/>
    <property type="project" value="InterPro"/>
</dbReference>
<keyword evidence="4" id="KW-0479">Metal-binding</keyword>
<evidence type="ECO:0000313" key="8">
    <source>
        <dbReference type="EMBL" id="HIH32912.1"/>
    </source>
</evidence>
<evidence type="ECO:0000313" key="9">
    <source>
        <dbReference type="Proteomes" id="UP000527315"/>
    </source>
</evidence>
<dbReference type="CDD" id="cd01335">
    <property type="entry name" value="Radical_SAM"/>
    <property type="match status" value="1"/>
</dbReference>
<dbReference type="PANTHER" id="PTHR30352:SF13">
    <property type="entry name" value="GLYCYL-RADICAL ENZYME ACTIVATING ENZYME YJJW-RELATED"/>
    <property type="match status" value="1"/>
</dbReference>
<dbReference type="AlphaFoldDB" id="A0A7J4KSP1"/>
<keyword evidence="6" id="KW-0411">Iron-sulfur</keyword>
<dbReference type="Gene3D" id="3.20.20.70">
    <property type="entry name" value="Aldolase class I"/>
    <property type="match status" value="1"/>
</dbReference>
<comment type="cofactor">
    <cofactor evidence="1">
        <name>[4Fe-4S] cluster</name>
        <dbReference type="ChEBI" id="CHEBI:49883"/>
    </cofactor>
</comment>
<dbReference type="InterPro" id="IPR034457">
    <property type="entry name" value="Organic_radical-activating"/>
</dbReference>
<dbReference type="GO" id="GO:0046872">
    <property type="term" value="F:metal ion binding"/>
    <property type="evidence" value="ECO:0007669"/>
    <property type="project" value="UniProtKB-KW"/>
</dbReference>
<feature type="domain" description="Radical SAM core" evidence="7">
    <location>
        <begin position="13"/>
        <end position="230"/>
    </location>
</feature>
<evidence type="ECO:0000259" key="7">
    <source>
        <dbReference type="PROSITE" id="PS51918"/>
    </source>
</evidence>
<dbReference type="SFLD" id="SFLDS00029">
    <property type="entry name" value="Radical_SAM"/>
    <property type="match status" value="1"/>
</dbReference>
<protein>
    <submittedName>
        <fullName evidence="8">Anaerobic ribonucleoside-triphosphate reductase activating protein</fullName>
    </submittedName>
</protein>
<dbReference type="NCBIfam" id="TIGR02495">
    <property type="entry name" value="NrdG2"/>
    <property type="match status" value="1"/>
</dbReference>
<dbReference type="PROSITE" id="PS51918">
    <property type="entry name" value="RADICAL_SAM"/>
    <property type="match status" value="1"/>
</dbReference>
<gene>
    <name evidence="8" type="ORF">HA227_01535</name>
</gene>
<accession>A0A7J4KSP1</accession>
<dbReference type="SFLD" id="SFLDG01094">
    <property type="entry name" value="Uncharacterised_Radical_SAM_Su"/>
    <property type="match status" value="1"/>
</dbReference>
<evidence type="ECO:0000256" key="5">
    <source>
        <dbReference type="ARBA" id="ARBA00023004"/>
    </source>
</evidence>
<evidence type="ECO:0000256" key="2">
    <source>
        <dbReference type="ARBA" id="ARBA00022485"/>
    </source>
</evidence>
<dbReference type="InterPro" id="IPR013785">
    <property type="entry name" value="Aldolase_TIM"/>
</dbReference>
<comment type="caution">
    <text evidence="8">The sequence shown here is derived from an EMBL/GenBank/DDBJ whole genome shotgun (WGS) entry which is preliminary data.</text>
</comment>
<sequence length="233" mass="26519">MRVKGLQKTTLIDFPGLIACTAFTPGCNFKCGFCYNAGIVFDDKGIKDIPEKEFFEFLEKRKKVLEGVVVSGGEPTMQKDLPEFLARVKSLGFKAKLDTNGSNPEMLKEILDKNLADYIAMDIKGTFENYERICGVKVELEKIKQSIELLKSSKIDYEFRTTLHPKLQEKQDIEKIGEAVKGAKLIVLQQFSAVEGLIDEKLAEERLFSREDFEEFGKILEKSVKKVEFRNLD</sequence>
<dbReference type="Proteomes" id="UP000527315">
    <property type="component" value="Unassembled WGS sequence"/>
</dbReference>
<keyword evidence="3" id="KW-0949">S-adenosyl-L-methionine</keyword>
<evidence type="ECO:0000256" key="6">
    <source>
        <dbReference type="ARBA" id="ARBA00023014"/>
    </source>
</evidence>
<name>A0A7J4KSP1_9ARCH</name>
<evidence type="ECO:0000256" key="4">
    <source>
        <dbReference type="ARBA" id="ARBA00022723"/>
    </source>
</evidence>
<dbReference type="InterPro" id="IPR058240">
    <property type="entry name" value="rSAM_sf"/>
</dbReference>
<evidence type="ECO:0000256" key="3">
    <source>
        <dbReference type="ARBA" id="ARBA00022691"/>
    </source>
</evidence>
<keyword evidence="5" id="KW-0408">Iron</keyword>
<dbReference type="PANTHER" id="PTHR30352">
    <property type="entry name" value="PYRUVATE FORMATE-LYASE-ACTIVATING ENZYME"/>
    <property type="match status" value="1"/>
</dbReference>
<dbReference type="GO" id="GO:0051539">
    <property type="term" value="F:4 iron, 4 sulfur cluster binding"/>
    <property type="evidence" value="ECO:0007669"/>
    <property type="project" value="UniProtKB-KW"/>
</dbReference>
<organism evidence="8 9">
    <name type="scientific">Candidatus Iainarchaeum sp</name>
    <dbReference type="NCBI Taxonomy" id="3101447"/>
    <lineage>
        <taxon>Archaea</taxon>
        <taxon>Candidatus Iainarchaeota</taxon>
        <taxon>Candidatus Iainarchaeia</taxon>
        <taxon>Candidatus Iainarchaeales</taxon>
        <taxon>Candidatus Iainarchaeaceae</taxon>
        <taxon>Candidatus Iainarchaeum</taxon>
    </lineage>
</organism>
<keyword evidence="2" id="KW-0004">4Fe-4S</keyword>
<dbReference type="InterPro" id="IPR012840">
    <property type="entry name" value="NrdG2"/>
</dbReference>
<dbReference type="Pfam" id="PF04055">
    <property type="entry name" value="Radical_SAM"/>
    <property type="match status" value="1"/>
</dbReference>
<dbReference type="InterPro" id="IPR007197">
    <property type="entry name" value="rSAM"/>
</dbReference>
<dbReference type="SUPFAM" id="SSF102114">
    <property type="entry name" value="Radical SAM enzymes"/>
    <property type="match status" value="1"/>
</dbReference>
<reference evidence="9" key="1">
    <citation type="journal article" date="2020" name="bioRxiv">
        <title>A rank-normalized archaeal taxonomy based on genome phylogeny resolves widespread incomplete and uneven classifications.</title>
        <authorList>
            <person name="Rinke C."/>
            <person name="Chuvochina M."/>
            <person name="Mussig A.J."/>
            <person name="Chaumeil P.-A."/>
            <person name="Waite D.W."/>
            <person name="Whitman W.B."/>
            <person name="Parks D.H."/>
            <person name="Hugenholtz P."/>
        </authorList>
    </citation>
    <scope>NUCLEOTIDE SEQUENCE [LARGE SCALE GENOMIC DNA]</scope>
</reference>